<name>A0A5J4UXM2_9EUKA</name>
<organism evidence="2 3">
    <name type="scientific">Streblomastix strix</name>
    <dbReference type="NCBI Taxonomy" id="222440"/>
    <lineage>
        <taxon>Eukaryota</taxon>
        <taxon>Metamonada</taxon>
        <taxon>Preaxostyla</taxon>
        <taxon>Oxymonadida</taxon>
        <taxon>Streblomastigidae</taxon>
        <taxon>Streblomastix</taxon>
    </lineage>
</organism>
<proteinExistence type="predicted"/>
<evidence type="ECO:0000256" key="1">
    <source>
        <dbReference type="SAM" id="MobiDB-lite"/>
    </source>
</evidence>
<dbReference type="Proteomes" id="UP000324800">
    <property type="component" value="Unassembled WGS sequence"/>
</dbReference>
<comment type="caution">
    <text evidence="2">The sequence shown here is derived from an EMBL/GenBank/DDBJ whole genome shotgun (WGS) entry which is preliminary data.</text>
</comment>
<dbReference type="AlphaFoldDB" id="A0A5J4UXM2"/>
<protein>
    <submittedName>
        <fullName evidence="2">Uncharacterized protein</fullName>
    </submittedName>
</protein>
<evidence type="ECO:0000313" key="3">
    <source>
        <dbReference type="Proteomes" id="UP000324800"/>
    </source>
</evidence>
<evidence type="ECO:0000313" key="2">
    <source>
        <dbReference type="EMBL" id="KAA6375023.1"/>
    </source>
</evidence>
<feature type="region of interest" description="Disordered" evidence="1">
    <location>
        <begin position="31"/>
        <end position="58"/>
    </location>
</feature>
<sequence>AIPLFSSLLTHHFTTLDQELGQFYAKETGIDVDAAEKDNSEDDNDAEAQPNEAEQMAA</sequence>
<reference evidence="2 3" key="1">
    <citation type="submission" date="2019-03" db="EMBL/GenBank/DDBJ databases">
        <title>Single cell metagenomics reveals metabolic interactions within the superorganism composed of flagellate Streblomastix strix and complex community of Bacteroidetes bacteria on its surface.</title>
        <authorList>
            <person name="Treitli S.C."/>
            <person name="Kolisko M."/>
            <person name="Husnik F."/>
            <person name="Keeling P."/>
            <person name="Hampl V."/>
        </authorList>
    </citation>
    <scope>NUCLEOTIDE SEQUENCE [LARGE SCALE GENOMIC DNA]</scope>
    <source>
        <strain evidence="2">ST1C</strain>
    </source>
</reference>
<gene>
    <name evidence="2" type="ORF">EZS28_029453</name>
</gene>
<accession>A0A5J4UXM2</accession>
<feature type="non-terminal residue" evidence="2">
    <location>
        <position position="1"/>
    </location>
</feature>
<dbReference type="EMBL" id="SNRW01011531">
    <property type="protein sequence ID" value="KAA6375023.1"/>
    <property type="molecule type" value="Genomic_DNA"/>
</dbReference>